<feature type="region of interest" description="Disordered" evidence="1">
    <location>
        <begin position="107"/>
        <end position="135"/>
    </location>
</feature>
<reference evidence="3" key="1">
    <citation type="submission" date="2019-11" db="UniProtKB">
        <authorList>
            <consortium name="WormBaseParasite"/>
        </authorList>
    </citation>
    <scope>IDENTIFICATION</scope>
</reference>
<feature type="region of interest" description="Disordered" evidence="1">
    <location>
        <begin position="158"/>
        <end position="201"/>
    </location>
</feature>
<dbReference type="PROSITE" id="PS50174">
    <property type="entry name" value="G_PATCH"/>
    <property type="match status" value="1"/>
</dbReference>
<organism evidence="3">
    <name type="scientific">Mesocestoides corti</name>
    <name type="common">Flatworm</name>
    <dbReference type="NCBI Taxonomy" id="53468"/>
    <lineage>
        <taxon>Eukaryota</taxon>
        <taxon>Metazoa</taxon>
        <taxon>Spiralia</taxon>
        <taxon>Lophotrochozoa</taxon>
        <taxon>Platyhelminthes</taxon>
        <taxon>Cestoda</taxon>
        <taxon>Eucestoda</taxon>
        <taxon>Cyclophyllidea</taxon>
        <taxon>Mesocestoididae</taxon>
        <taxon>Mesocestoides</taxon>
    </lineage>
</organism>
<name>A0A5K3F119_MESCO</name>
<feature type="compositionally biased region" description="Basic and acidic residues" evidence="1">
    <location>
        <begin position="230"/>
        <end position="246"/>
    </location>
</feature>
<feature type="region of interest" description="Disordered" evidence="1">
    <location>
        <begin position="213"/>
        <end position="265"/>
    </location>
</feature>
<accession>A0A5K3F119</accession>
<dbReference type="Pfam" id="PF01585">
    <property type="entry name" value="G-patch"/>
    <property type="match status" value="1"/>
</dbReference>
<feature type="compositionally biased region" description="Polar residues" evidence="1">
    <location>
        <begin position="182"/>
        <end position="194"/>
    </location>
</feature>
<dbReference type="InterPro" id="IPR000467">
    <property type="entry name" value="G_patch_dom"/>
</dbReference>
<feature type="compositionally biased region" description="Polar residues" evidence="1">
    <location>
        <begin position="249"/>
        <end position="265"/>
    </location>
</feature>
<evidence type="ECO:0000259" key="2">
    <source>
        <dbReference type="PROSITE" id="PS50174"/>
    </source>
</evidence>
<dbReference type="AlphaFoldDB" id="A0A5K3F119"/>
<dbReference type="GO" id="GO:0003676">
    <property type="term" value="F:nucleic acid binding"/>
    <property type="evidence" value="ECO:0007669"/>
    <property type="project" value="InterPro"/>
</dbReference>
<dbReference type="WBParaSite" id="MCU_004123-RA">
    <property type="protein sequence ID" value="MCU_004123-RA"/>
    <property type="gene ID" value="MCU_004123"/>
</dbReference>
<feature type="domain" description="G-patch" evidence="2">
    <location>
        <begin position="25"/>
        <end position="56"/>
    </location>
</feature>
<proteinExistence type="predicted"/>
<evidence type="ECO:0000256" key="1">
    <source>
        <dbReference type="SAM" id="MobiDB-lite"/>
    </source>
</evidence>
<dbReference type="SMART" id="SM00443">
    <property type="entry name" value="G_patch"/>
    <property type="match status" value="1"/>
</dbReference>
<protein>
    <submittedName>
        <fullName evidence="3">G-patch domain-containing protein</fullName>
    </submittedName>
</protein>
<feature type="compositionally biased region" description="Basic and acidic residues" evidence="1">
    <location>
        <begin position="161"/>
        <end position="181"/>
    </location>
</feature>
<evidence type="ECO:0000313" key="3">
    <source>
        <dbReference type="WBParaSite" id="MCU_004123-RA"/>
    </source>
</evidence>
<feature type="compositionally biased region" description="Basic and acidic residues" evidence="1">
    <location>
        <begin position="120"/>
        <end position="135"/>
    </location>
</feature>
<sequence length="278" mass="30803">MTFTNPKRKAAYTLTSVGIPIADNDSNVGQKMLKKMGWIPETGLGKDRNGIVDPIKSLSKHKSHVIPEVKIKLEEKSKSSRSRVHYGRLIRAKDVSQYAQESLKIVLGASQDRSPQSSPDRGKSYSDQEDSIRHEFGVKTYSSNTDLHSYFSMKRKAMKYSPKERSPKIMREHSPISKSVEDVSSLSATSCSNDSPKDMKMSQKTDLLVKVKTEPPEGAIVNDPESNFNDDDKSGSSLHETERSLRGPETSNVHGPTFGSSTAFASSNLHSLAGYPFY</sequence>